<dbReference type="Pfam" id="PF09762">
    <property type="entry name" value="CCDC93_CC"/>
    <property type="match status" value="1"/>
</dbReference>
<dbReference type="GO" id="GO:0006893">
    <property type="term" value="P:Golgi to plasma membrane transport"/>
    <property type="evidence" value="ECO:0007669"/>
    <property type="project" value="TreeGrafter"/>
</dbReference>
<organism evidence="14 15">
    <name type="scientific">Frieseomelitta varia</name>
    <dbReference type="NCBI Taxonomy" id="561572"/>
    <lineage>
        <taxon>Eukaryota</taxon>
        <taxon>Metazoa</taxon>
        <taxon>Ecdysozoa</taxon>
        <taxon>Arthropoda</taxon>
        <taxon>Hexapoda</taxon>
        <taxon>Insecta</taxon>
        <taxon>Pterygota</taxon>
        <taxon>Neoptera</taxon>
        <taxon>Endopterygota</taxon>
        <taxon>Hymenoptera</taxon>
        <taxon>Apocrita</taxon>
        <taxon>Aculeata</taxon>
        <taxon>Apoidea</taxon>
        <taxon>Anthophila</taxon>
        <taxon>Apidae</taxon>
        <taxon>Frieseomelitta</taxon>
    </lineage>
</organism>
<dbReference type="InterPro" id="IPR013057">
    <property type="entry name" value="AA_transpt_TM"/>
</dbReference>
<feature type="transmembrane region" description="Helical" evidence="12">
    <location>
        <begin position="231"/>
        <end position="248"/>
    </location>
</feature>
<dbReference type="Pfam" id="PF00069">
    <property type="entry name" value="Pkinase"/>
    <property type="match status" value="1"/>
</dbReference>
<keyword evidence="7 12" id="KW-1133">Transmembrane helix</keyword>
<keyword evidence="4 12" id="KW-0812">Transmembrane</keyword>
<dbReference type="InterPro" id="IPR019159">
    <property type="entry name" value="CCDC93_CC"/>
</dbReference>
<dbReference type="InterPro" id="IPR039116">
    <property type="entry name" value="CCDC93"/>
</dbReference>
<evidence type="ECO:0000256" key="10">
    <source>
        <dbReference type="PROSITE-ProRule" id="PRU10141"/>
    </source>
</evidence>
<dbReference type="AlphaFoldDB" id="A0A833VUI4"/>
<evidence type="ECO:0000259" key="13">
    <source>
        <dbReference type="PROSITE" id="PS50011"/>
    </source>
</evidence>
<reference evidence="14" key="1">
    <citation type="submission" date="2019-11" db="EMBL/GenBank/DDBJ databases">
        <title>The nuclear and mitochondrial genomes of Frieseomelitta varia - a highly eusocial stingless bee (Meliponini) with a permanently sterile worker caste.</title>
        <authorList>
            <person name="Freitas F.C.P."/>
            <person name="Lourenco A.P."/>
            <person name="Nunes F.M.F."/>
            <person name="Paschoal A.R."/>
            <person name="Abreu F.C.P."/>
            <person name="Barbin F.O."/>
            <person name="Bataglia L."/>
            <person name="Cardoso-Junior C.A.M."/>
            <person name="Cervoni M.S."/>
            <person name="Silva S.R."/>
            <person name="Dalarmi F."/>
            <person name="Del Lama M.A."/>
            <person name="Depintor T.S."/>
            <person name="Ferreira K.M."/>
            <person name="Goria P.S."/>
            <person name="Jaskot M.C."/>
            <person name="Lago D.C."/>
            <person name="Luna-Lucena D."/>
            <person name="Moda L.M."/>
            <person name="Nascimento L."/>
            <person name="Pedrino M."/>
            <person name="Rabico F.O."/>
            <person name="Sanches F.C."/>
            <person name="Santos D.E."/>
            <person name="Santos C.G."/>
            <person name="Vieira J."/>
            <person name="Lopes T.F."/>
            <person name="Barchuk A.R."/>
            <person name="Hartfelder K."/>
            <person name="Simoes Z.L.P."/>
            <person name="Bitondi M.M.G."/>
            <person name="Pinheiro D.G."/>
        </authorList>
    </citation>
    <scope>NUCLEOTIDE SEQUENCE</scope>
    <source>
        <strain evidence="14">USP_RPSP 00005682</strain>
        <tissue evidence="14">Whole individual</tissue>
    </source>
</reference>
<feature type="coiled-coil region" evidence="11">
    <location>
        <begin position="754"/>
        <end position="809"/>
    </location>
</feature>
<feature type="transmembrane region" description="Helical" evidence="12">
    <location>
        <begin position="298"/>
        <end position="322"/>
    </location>
</feature>
<dbReference type="PROSITE" id="PS00107">
    <property type="entry name" value="PROTEIN_KINASE_ATP"/>
    <property type="match status" value="1"/>
</dbReference>
<feature type="binding site" evidence="10">
    <location>
        <position position="1053"/>
    </location>
    <ligand>
        <name>ATP</name>
        <dbReference type="ChEBI" id="CHEBI:30616"/>
    </ligand>
</feature>
<dbReference type="InterPro" id="IPR048747">
    <property type="entry name" value="CCDC93_N"/>
</dbReference>
<evidence type="ECO:0000256" key="3">
    <source>
        <dbReference type="ARBA" id="ARBA00016765"/>
    </source>
</evidence>
<comment type="caution">
    <text evidence="14">The sequence shown here is derived from an EMBL/GenBank/DDBJ whole genome shotgun (WGS) entry which is preliminary data.</text>
</comment>
<dbReference type="Proteomes" id="UP000655588">
    <property type="component" value="Unassembled WGS sequence"/>
</dbReference>
<dbReference type="GO" id="GO:0004672">
    <property type="term" value="F:protein kinase activity"/>
    <property type="evidence" value="ECO:0007669"/>
    <property type="project" value="InterPro"/>
</dbReference>
<comment type="similarity">
    <text evidence="2">Belongs to the CCDC93 family.</text>
</comment>
<feature type="transmembrane region" description="Helical" evidence="12">
    <location>
        <begin position="101"/>
        <end position="122"/>
    </location>
</feature>
<evidence type="ECO:0000256" key="6">
    <source>
        <dbReference type="ARBA" id="ARBA00022840"/>
    </source>
</evidence>
<evidence type="ECO:0000256" key="11">
    <source>
        <dbReference type="SAM" id="Coils"/>
    </source>
</evidence>
<evidence type="ECO:0000256" key="1">
    <source>
        <dbReference type="ARBA" id="ARBA00004370"/>
    </source>
</evidence>
<dbReference type="InterPro" id="IPR011009">
    <property type="entry name" value="Kinase-like_dom_sf"/>
</dbReference>
<dbReference type="PANTHER" id="PTHR16441">
    <property type="entry name" value="FIDIPIDINE"/>
    <property type="match status" value="1"/>
</dbReference>
<dbReference type="SUPFAM" id="SSF56112">
    <property type="entry name" value="Protein kinase-like (PK-like)"/>
    <property type="match status" value="1"/>
</dbReference>
<dbReference type="PROSITE" id="PS00108">
    <property type="entry name" value="PROTEIN_KINASE_ST"/>
    <property type="match status" value="1"/>
</dbReference>
<dbReference type="FunFam" id="3.30.200.20:FF:000138">
    <property type="entry name" value="Phosphorylase b kinase gamma catalytic chain, liver/testis"/>
    <property type="match status" value="1"/>
</dbReference>
<evidence type="ECO:0000256" key="2">
    <source>
        <dbReference type="ARBA" id="ARBA00007219"/>
    </source>
</evidence>
<evidence type="ECO:0000313" key="14">
    <source>
        <dbReference type="EMBL" id="KAF3420659.1"/>
    </source>
</evidence>
<evidence type="ECO:0000256" key="7">
    <source>
        <dbReference type="ARBA" id="ARBA00022989"/>
    </source>
</evidence>
<evidence type="ECO:0000313" key="15">
    <source>
        <dbReference type="Proteomes" id="UP000655588"/>
    </source>
</evidence>
<dbReference type="InterPro" id="IPR000719">
    <property type="entry name" value="Prot_kinase_dom"/>
</dbReference>
<dbReference type="Gene3D" id="1.10.510.10">
    <property type="entry name" value="Transferase(Phosphotransferase) domain 1"/>
    <property type="match status" value="1"/>
</dbReference>
<feature type="coiled-coil region" evidence="11">
    <location>
        <begin position="854"/>
        <end position="888"/>
    </location>
</feature>
<dbReference type="EMBL" id="WNWW01000927">
    <property type="protein sequence ID" value="KAF3420659.1"/>
    <property type="molecule type" value="Genomic_DNA"/>
</dbReference>
<accession>A0A833VUI4</accession>
<dbReference type="PROSITE" id="PS50011">
    <property type="entry name" value="PROTEIN_KINASE_DOM"/>
    <property type="match status" value="1"/>
</dbReference>
<dbReference type="SMART" id="SM00220">
    <property type="entry name" value="S_TKc"/>
    <property type="match status" value="1"/>
</dbReference>
<keyword evidence="6 10" id="KW-0067">ATP-binding</keyword>
<dbReference type="GO" id="GO:0005524">
    <property type="term" value="F:ATP binding"/>
    <property type="evidence" value="ECO:0007669"/>
    <property type="project" value="UniProtKB-UniRule"/>
</dbReference>
<feature type="transmembrane region" description="Helical" evidence="12">
    <location>
        <begin position="342"/>
        <end position="366"/>
    </location>
</feature>
<feature type="transmembrane region" description="Helical" evidence="12">
    <location>
        <begin position="410"/>
        <end position="437"/>
    </location>
</feature>
<feature type="transmembrane region" description="Helical" evidence="12">
    <location>
        <begin position="449"/>
        <end position="469"/>
    </location>
</feature>
<name>A0A833VUI4_9HYME</name>
<proteinExistence type="inferred from homology"/>
<dbReference type="Pfam" id="PF21673">
    <property type="entry name" value="CCDC93_N"/>
    <property type="match status" value="1"/>
</dbReference>
<dbReference type="InterPro" id="IPR008271">
    <property type="entry name" value="Ser/Thr_kinase_AS"/>
</dbReference>
<dbReference type="PANTHER" id="PTHR16441:SF0">
    <property type="entry name" value="COILED-COIL DOMAIN-CONTAINING PROTEIN 93"/>
    <property type="match status" value="1"/>
</dbReference>
<feature type="transmembrane region" description="Helical" evidence="12">
    <location>
        <begin position="163"/>
        <end position="182"/>
    </location>
</feature>
<dbReference type="InterPro" id="IPR017441">
    <property type="entry name" value="Protein_kinase_ATP_BS"/>
</dbReference>
<evidence type="ECO:0000256" key="5">
    <source>
        <dbReference type="ARBA" id="ARBA00022741"/>
    </source>
</evidence>
<keyword evidence="15" id="KW-1185">Reference proteome</keyword>
<dbReference type="Gene3D" id="3.30.200.20">
    <property type="entry name" value="Phosphorylase Kinase, domain 1"/>
    <property type="match status" value="1"/>
</dbReference>
<feature type="transmembrane region" description="Helical" evidence="12">
    <location>
        <begin position="268"/>
        <end position="286"/>
    </location>
</feature>
<feature type="transmembrane region" description="Helical" evidence="12">
    <location>
        <begin position="387"/>
        <end position="404"/>
    </location>
</feature>
<protein>
    <recommendedName>
        <fullName evidence="3">Coiled-coil domain-containing protein 93</fullName>
    </recommendedName>
</protein>
<dbReference type="Pfam" id="PF01490">
    <property type="entry name" value="Aa_trans"/>
    <property type="match status" value="1"/>
</dbReference>
<keyword evidence="9 12" id="KW-0472">Membrane</keyword>
<dbReference type="GO" id="GO:0016020">
    <property type="term" value="C:membrane"/>
    <property type="evidence" value="ECO:0007669"/>
    <property type="project" value="UniProtKB-SubCell"/>
</dbReference>
<evidence type="ECO:0000256" key="8">
    <source>
        <dbReference type="ARBA" id="ARBA00023054"/>
    </source>
</evidence>
<gene>
    <name evidence="14" type="ORF">E2986_13983</name>
</gene>
<feature type="transmembrane region" description="Helical" evidence="12">
    <location>
        <begin position="202"/>
        <end position="219"/>
    </location>
</feature>
<keyword evidence="5 10" id="KW-0547">Nucleotide-binding</keyword>
<comment type="subcellular location">
    <subcellularLocation>
        <location evidence="1">Membrane</location>
    </subcellularLocation>
</comment>
<sequence>MRPMIAEYDPKKHGVRTELSDTVLVKYKCEKNDIPITVTNGSTLPLVERPNDEEAALYNPFEHRKLAHPTSDLDTLIHLLKGSLGTGILAMPMAFRNAGLLFGLFATFFIGAVCTYCVHILVKCAHNLCRRTQTPSLGFADVAEAAFLVGPEPVQKYARLAKATINSFLVIDLIGCCCVYIVFISTNVKEVVDYYTETDRDIRYYMALLLPLLIMFSLVRNLKFLAPFSMLANILIATGMGITFYYIFSDLPSVGDLPKFSSWSQLPLFFGTAIFALEGIGVVMPLENNMKTPTHFIGCPGVLNTGMFFVVLLYSTVGFFGYWRYGEETRASITLNLKQSDILAQSVKIMIAVAIFLTYGLQFYVPMEIIWKNLKQYFGSRKLLGEYMIRISMVIFTVCVAIAIPNLGPFISLVGAVCLSTLGLMFPSVIELVTVWEQENGLGACYWRLWKNLAIITFGVLGFLTGTYVDVREDEEQTKKFQDIIDLLLAAGYFRARIKGLSNFDKVIGGMTWCIESCNFDVDIDLLFRENLTIGQKISLTEKIVAMLPKMNCPYRIEPHQIQGLDCIHIFPVIQWLVKRSMETREETADFVRSFALSQFHKKHSFSEDSSAAQGVKENLIKNIHLIKKSYEPRRLFKHKDDAKREESTRFLGTVLEYEAPLYSIKIAALPAEAASSDVKENENKEELKEKENTDQLTGNLAAIEESSARLSVVAVGNIVGIQAQEIAKVAEKYATMSISEAEETGGTNSSAALTALENQRAALQNRVRKLTKERDALSAKHLELTEKLNESRAKRQAIERSLKKAQEMDINENDSIYKRLKELLLVHDGLKEQEHDFREQCKSDLNLLKGKLQEIENGTSEEEEDRLKEYEQQKEAVTKVRLQLAKKNRAIASLTRQLDDVPGRSELTQYQRRFMELYNQVSAKHKETKQYYTLYNTLDDTKLYLSKELSLLNSIQDNYNEAMASTSGKEEFLKQFEAIVAGVKRNKAKRDSYERNIARNMAKDEGDDLLPDKDAAKGFYAKYEPKEILGRGISSTVRRCIEKETGTEYAAKIIDISNETNDDSHIMKDATLQEVQILRRVAGHPYIIELHDVFESSTFIFLIFEICKNGELFDYLTSVVTLSEKKTRYIMRQVFEGVQHVHNQGIVHRDLKPENILLDDNLNVKITDFGFARVLKTGDKLYDLCGTPGYLAPEVLKCNMFENAEGYGYEVDM</sequence>
<evidence type="ECO:0000256" key="4">
    <source>
        <dbReference type="ARBA" id="ARBA00022692"/>
    </source>
</evidence>
<evidence type="ECO:0000256" key="9">
    <source>
        <dbReference type="ARBA" id="ARBA00023136"/>
    </source>
</evidence>
<feature type="domain" description="Protein kinase" evidence="13">
    <location>
        <begin position="1024"/>
        <end position="1214"/>
    </location>
</feature>
<evidence type="ECO:0000256" key="12">
    <source>
        <dbReference type="SAM" id="Phobius"/>
    </source>
</evidence>
<keyword evidence="8 11" id="KW-0175">Coiled coil</keyword>